<feature type="transmembrane region" description="Helical" evidence="1">
    <location>
        <begin position="53"/>
        <end position="71"/>
    </location>
</feature>
<organism evidence="2 3">
    <name type="scientific">Thermococcus barossii</name>
    <dbReference type="NCBI Taxonomy" id="54077"/>
    <lineage>
        <taxon>Archaea</taxon>
        <taxon>Methanobacteriati</taxon>
        <taxon>Methanobacteriota</taxon>
        <taxon>Thermococci</taxon>
        <taxon>Thermococcales</taxon>
        <taxon>Thermococcaceae</taxon>
        <taxon>Thermococcus</taxon>
    </lineage>
</organism>
<dbReference type="OrthoDB" id="381969at2157"/>
<dbReference type="GeneID" id="33325927"/>
<evidence type="ECO:0000313" key="3">
    <source>
        <dbReference type="Proteomes" id="UP000250272"/>
    </source>
</evidence>
<protein>
    <recommendedName>
        <fullName evidence="4">Permease</fullName>
    </recommendedName>
</protein>
<feature type="transmembrane region" description="Helical" evidence="1">
    <location>
        <begin position="83"/>
        <end position="100"/>
    </location>
</feature>
<name>A0A2Z2MIK5_9EURY</name>
<dbReference type="EMBL" id="CP015101">
    <property type="protein sequence ID" value="ASJ04592.1"/>
    <property type="molecule type" value="Genomic_DNA"/>
</dbReference>
<reference evidence="2 3" key="1">
    <citation type="submission" date="2016-04" db="EMBL/GenBank/DDBJ databases">
        <title>Complete genome sequence of Thermococcus barossii type strain SHCK-94.</title>
        <authorList>
            <person name="Oger P.M."/>
        </authorList>
    </citation>
    <scope>NUCLEOTIDE SEQUENCE [LARGE SCALE GENOMIC DNA]</scope>
    <source>
        <strain evidence="2 3">SHCK-94</strain>
    </source>
</reference>
<accession>A0A2Z2MIK5</accession>
<dbReference type="RefSeq" id="WP_088864612.1">
    <property type="nucleotide sequence ID" value="NZ_CP015101.1"/>
</dbReference>
<gene>
    <name evidence="2" type="ORF">A3L01_04110</name>
</gene>
<sequence>MMGNKKLYVLLFISLLITVLVIADGTPTPVALVTVALPILAGYWLIVRFGNLGLVFVPILWALAFLAREFLMGTVTQETLRAAGLKAFGSVILAVAYIALGRKGKNREEEAINAGQ</sequence>
<dbReference type="Proteomes" id="UP000250272">
    <property type="component" value="Chromosome"/>
</dbReference>
<keyword evidence="1" id="KW-0472">Membrane</keyword>
<keyword evidence="1" id="KW-1133">Transmembrane helix</keyword>
<proteinExistence type="predicted"/>
<keyword evidence="3" id="KW-1185">Reference proteome</keyword>
<dbReference type="KEGG" id="tbs:A3L01_04110"/>
<evidence type="ECO:0000256" key="1">
    <source>
        <dbReference type="SAM" id="Phobius"/>
    </source>
</evidence>
<evidence type="ECO:0008006" key="4">
    <source>
        <dbReference type="Google" id="ProtNLM"/>
    </source>
</evidence>
<keyword evidence="1" id="KW-0812">Transmembrane</keyword>
<feature type="transmembrane region" description="Helical" evidence="1">
    <location>
        <begin position="7"/>
        <end position="23"/>
    </location>
</feature>
<evidence type="ECO:0000313" key="2">
    <source>
        <dbReference type="EMBL" id="ASJ04592.1"/>
    </source>
</evidence>
<dbReference type="AlphaFoldDB" id="A0A2Z2MIK5"/>